<dbReference type="EMBL" id="BKCP01006360">
    <property type="protein sequence ID" value="GER42464.1"/>
    <property type="molecule type" value="Genomic_DNA"/>
</dbReference>
<keyword evidence="2" id="KW-1185">Reference proteome</keyword>
<sequence>MEVRLHQLPTFSALTIAYADLKNLHVLSIHTPFQLFSSTLSLFSGGKSFKDFSYIAKSNFFGRFRFNSKREGAMLANRTAVSACGDGYAGGVRVAEAANDGEGLLRPDDVTQLCSSSSSMDAQLLNLRFALASWGCFQVIFFLNLDLQCFIYLLLG</sequence>
<gene>
    <name evidence="1" type="ORF">STAS_19263</name>
</gene>
<evidence type="ECO:0000313" key="1">
    <source>
        <dbReference type="EMBL" id="GER42464.1"/>
    </source>
</evidence>
<name>A0A5A7QBN8_STRAF</name>
<evidence type="ECO:0000313" key="2">
    <source>
        <dbReference type="Proteomes" id="UP000325081"/>
    </source>
</evidence>
<proteinExistence type="predicted"/>
<dbReference type="AlphaFoldDB" id="A0A5A7QBN8"/>
<dbReference type="Proteomes" id="UP000325081">
    <property type="component" value="Unassembled WGS sequence"/>
</dbReference>
<accession>A0A5A7QBN8</accession>
<reference evidence="2" key="1">
    <citation type="journal article" date="2019" name="Curr. Biol.">
        <title>Genome Sequence of Striga asiatica Provides Insight into the Evolution of Plant Parasitism.</title>
        <authorList>
            <person name="Yoshida S."/>
            <person name="Kim S."/>
            <person name="Wafula E.K."/>
            <person name="Tanskanen J."/>
            <person name="Kim Y.M."/>
            <person name="Honaas L."/>
            <person name="Yang Z."/>
            <person name="Spallek T."/>
            <person name="Conn C.E."/>
            <person name="Ichihashi Y."/>
            <person name="Cheong K."/>
            <person name="Cui S."/>
            <person name="Der J.P."/>
            <person name="Gundlach H."/>
            <person name="Jiao Y."/>
            <person name="Hori C."/>
            <person name="Ishida J.K."/>
            <person name="Kasahara H."/>
            <person name="Kiba T."/>
            <person name="Kim M.S."/>
            <person name="Koo N."/>
            <person name="Laohavisit A."/>
            <person name="Lee Y.H."/>
            <person name="Lumba S."/>
            <person name="McCourt P."/>
            <person name="Mortimer J.C."/>
            <person name="Mutuku J.M."/>
            <person name="Nomura T."/>
            <person name="Sasaki-Sekimoto Y."/>
            <person name="Seto Y."/>
            <person name="Wang Y."/>
            <person name="Wakatake T."/>
            <person name="Sakakibara H."/>
            <person name="Demura T."/>
            <person name="Yamaguchi S."/>
            <person name="Yoneyama K."/>
            <person name="Manabe R.I."/>
            <person name="Nelson D.C."/>
            <person name="Schulman A.H."/>
            <person name="Timko M.P."/>
            <person name="dePamphilis C.W."/>
            <person name="Choi D."/>
            <person name="Shirasu K."/>
        </authorList>
    </citation>
    <scope>NUCLEOTIDE SEQUENCE [LARGE SCALE GENOMIC DNA]</scope>
    <source>
        <strain evidence="2">cv. UVA1</strain>
    </source>
</reference>
<protein>
    <submittedName>
        <fullName evidence="1">2-oxoglutarate (2OG) and Fe(II)-dependent oxygenase superfamily protein</fullName>
    </submittedName>
</protein>
<organism evidence="1 2">
    <name type="scientific">Striga asiatica</name>
    <name type="common">Asiatic witchweed</name>
    <name type="synonym">Buchnera asiatica</name>
    <dbReference type="NCBI Taxonomy" id="4170"/>
    <lineage>
        <taxon>Eukaryota</taxon>
        <taxon>Viridiplantae</taxon>
        <taxon>Streptophyta</taxon>
        <taxon>Embryophyta</taxon>
        <taxon>Tracheophyta</taxon>
        <taxon>Spermatophyta</taxon>
        <taxon>Magnoliopsida</taxon>
        <taxon>eudicotyledons</taxon>
        <taxon>Gunneridae</taxon>
        <taxon>Pentapetalae</taxon>
        <taxon>asterids</taxon>
        <taxon>lamiids</taxon>
        <taxon>Lamiales</taxon>
        <taxon>Orobanchaceae</taxon>
        <taxon>Buchnereae</taxon>
        <taxon>Striga</taxon>
    </lineage>
</organism>
<comment type="caution">
    <text evidence="1">The sequence shown here is derived from an EMBL/GenBank/DDBJ whole genome shotgun (WGS) entry which is preliminary data.</text>
</comment>